<dbReference type="GO" id="GO:0042602">
    <property type="term" value="F:riboflavin reductase (NADPH) activity"/>
    <property type="evidence" value="ECO:0007669"/>
    <property type="project" value="TreeGrafter"/>
</dbReference>
<feature type="compositionally biased region" description="Low complexity" evidence="3">
    <location>
        <begin position="397"/>
        <end position="413"/>
    </location>
</feature>
<dbReference type="InterPro" id="IPR029016">
    <property type="entry name" value="GAF-like_dom_sf"/>
</dbReference>
<dbReference type="Pfam" id="PF01613">
    <property type="entry name" value="Flavin_Reduct"/>
    <property type="match status" value="1"/>
</dbReference>
<comment type="similarity">
    <text evidence="1">Belongs to the non-flavoprotein flavin reductase family.</text>
</comment>
<dbReference type="Proteomes" id="UP000199086">
    <property type="component" value="Unassembled WGS sequence"/>
</dbReference>
<sequence>MAETLTDIDGQLFRNVMGHYPTGVVIVTGVHPDGEPLAMVVGTFTSVSLEPPLVAFLPMKTSRTFLRLQECPSMCVNVLTGKQEHIGRTIASRRSDKFAGLDWYPSPSGNPILADSLAWVDVRLVDTIEAGDHWIAMCAVTDLAVTNPVAPLIFFQGGYGSFVIPSLIARIEADITEAVMDAESARPTLERLAVTYDCEVTLLTVVNPNELATISSAVGPSAQSADGLGLRIPIIPPIADVYVAEGTPEEQEDWLSRARGADEGLLQTFRDRLAFARERGYLMSFLPAGNVNPYASVTRATQRYARGELTPAQEREIRSEIILSQVSYEVIDIDPSCRYDVGMLVATIHDAAGRPVHMLRMAQFPRDVAGRQVQEWIDGMLAGVRQLEHTLFPTPSDAPAAVGGADGPAAVDGTGMPVRATEPGHPLVPDTKEQ</sequence>
<evidence type="ECO:0000256" key="1">
    <source>
        <dbReference type="ARBA" id="ARBA00008898"/>
    </source>
</evidence>
<keyword evidence="2" id="KW-0560">Oxidoreductase</keyword>
<dbReference type="InterPro" id="IPR050268">
    <property type="entry name" value="NADH-dep_flavin_reductase"/>
</dbReference>
<dbReference type="PANTHER" id="PTHR30466">
    <property type="entry name" value="FLAVIN REDUCTASE"/>
    <property type="match status" value="1"/>
</dbReference>
<dbReference type="Gene3D" id="2.30.110.10">
    <property type="entry name" value="Electron Transport, Fmn-binding Protein, Chain A"/>
    <property type="match status" value="1"/>
</dbReference>
<gene>
    <name evidence="5" type="ORF">GA0111570_103378</name>
</gene>
<evidence type="ECO:0000313" key="6">
    <source>
        <dbReference type="Proteomes" id="UP000199086"/>
    </source>
</evidence>
<proteinExistence type="inferred from homology"/>
<dbReference type="InterPro" id="IPR012349">
    <property type="entry name" value="Split_barrel_FMN-bd"/>
</dbReference>
<dbReference type="RefSeq" id="WP_092608161.1">
    <property type="nucleotide sequence ID" value="NZ_FMYF01000003.1"/>
</dbReference>
<dbReference type="SUPFAM" id="SSF50475">
    <property type="entry name" value="FMN-binding split barrel"/>
    <property type="match status" value="1"/>
</dbReference>
<keyword evidence="6" id="KW-1185">Reference proteome</keyword>
<dbReference type="InterPro" id="IPR002563">
    <property type="entry name" value="Flavin_Rdtase-like_dom"/>
</dbReference>
<evidence type="ECO:0000259" key="4">
    <source>
        <dbReference type="SMART" id="SM00903"/>
    </source>
</evidence>
<name>A0A1G6GJ75_9ACTN</name>
<reference evidence="5 6" key="1">
    <citation type="submission" date="2016-06" db="EMBL/GenBank/DDBJ databases">
        <authorList>
            <person name="Olsen C.W."/>
            <person name="Carey S."/>
            <person name="Hinshaw L."/>
            <person name="Karasin A.I."/>
        </authorList>
    </citation>
    <scope>NUCLEOTIDE SEQUENCE [LARGE SCALE GENOMIC DNA]</scope>
    <source>
        <strain evidence="5 6">LZ-22</strain>
    </source>
</reference>
<protein>
    <submittedName>
        <fullName evidence="5">NADH-FMN oxidoreductase RutF, flavin reductase (DIM6/NTAB) family</fullName>
    </submittedName>
</protein>
<dbReference type="SMART" id="SM00903">
    <property type="entry name" value="Flavin_Reduct"/>
    <property type="match status" value="1"/>
</dbReference>
<dbReference type="Gene3D" id="3.30.450.40">
    <property type="match status" value="1"/>
</dbReference>
<dbReference type="AlphaFoldDB" id="A0A1G6GJ75"/>
<accession>A0A1G6GJ75</accession>
<dbReference type="EMBL" id="FMYF01000003">
    <property type="protein sequence ID" value="SDB81990.1"/>
    <property type="molecule type" value="Genomic_DNA"/>
</dbReference>
<evidence type="ECO:0000256" key="2">
    <source>
        <dbReference type="ARBA" id="ARBA00023002"/>
    </source>
</evidence>
<dbReference type="OrthoDB" id="9792858at2"/>
<organism evidence="5 6">
    <name type="scientific">Raineyella antarctica</name>
    <dbReference type="NCBI Taxonomy" id="1577474"/>
    <lineage>
        <taxon>Bacteria</taxon>
        <taxon>Bacillati</taxon>
        <taxon>Actinomycetota</taxon>
        <taxon>Actinomycetes</taxon>
        <taxon>Propionibacteriales</taxon>
        <taxon>Propionibacteriaceae</taxon>
        <taxon>Raineyella</taxon>
    </lineage>
</organism>
<feature type="domain" description="Flavin reductase like" evidence="4">
    <location>
        <begin position="17"/>
        <end position="161"/>
    </location>
</feature>
<dbReference type="STRING" id="1577474.GA0111570_103378"/>
<dbReference type="GO" id="GO:0010181">
    <property type="term" value="F:FMN binding"/>
    <property type="evidence" value="ECO:0007669"/>
    <property type="project" value="InterPro"/>
</dbReference>
<feature type="region of interest" description="Disordered" evidence="3">
    <location>
        <begin position="396"/>
        <end position="434"/>
    </location>
</feature>
<evidence type="ECO:0000256" key="3">
    <source>
        <dbReference type="SAM" id="MobiDB-lite"/>
    </source>
</evidence>
<dbReference type="PANTHER" id="PTHR30466:SF11">
    <property type="entry name" value="FLAVIN-DEPENDENT MONOOXYGENASE, REDUCTASE SUBUNIT HSAB"/>
    <property type="match status" value="1"/>
</dbReference>
<evidence type="ECO:0000313" key="5">
    <source>
        <dbReference type="EMBL" id="SDB81990.1"/>
    </source>
</evidence>